<evidence type="ECO:0000259" key="6">
    <source>
        <dbReference type="PROSITE" id="PS50090"/>
    </source>
</evidence>
<dbReference type="SUPFAM" id="SSF46689">
    <property type="entry name" value="Homeodomain-like"/>
    <property type="match status" value="1"/>
</dbReference>
<feature type="domain" description="ZZ-type" evidence="7">
    <location>
        <begin position="653"/>
        <end position="710"/>
    </location>
</feature>
<dbReference type="Pfam" id="PF25299">
    <property type="entry name" value="ZZ_ADA2"/>
    <property type="match status" value="1"/>
</dbReference>
<dbReference type="PANTHER" id="PTHR12374">
    <property type="entry name" value="TRANSCRIPTIONAL ADAPTOR 2 ADA2 -RELATED"/>
    <property type="match status" value="1"/>
</dbReference>
<dbReference type="InterPro" id="IPR009057">
    <property type="entry name" value="Homeodomain-like_sf"/>
</dbReference>
<feature type="domain" description="HTH myb-type" evidence="9">
    <location>
        <begin position="714"/>
        <end position="768"/>
    </location>
</feature>
<dbReference type="SUPFAM" id="SSF57850">
    <property type="entry name" value="RING/U-box"/>
    <property type="match status" value="1"/>
</dbReference>
<comment type="caution">
    <text evidence="10">The sequence shown here is derived from an EMBL/GenBank/DDBJ whole genome shotgun (WGS) entry which is preliminary data.</text>
</comment>
<dbReference type="SMART" id="SM00717">
    <property type="entry name" value="SANT"/>
    <property type="match status" value="1"/>
</dbReference>
<proteinExistence type="predicted"/>
<dbReference type="EMBL" id="BPLF01000005">
    <property type="protein sequence ID" value="GIX65814.1"/>
    <property type="molecule type" value="Genomic_DNA"/>
</dbReference>
<dbReference type="InterPro" id="IPR001005">
    <property type="entry name" value="SANT/Myb"/>
</dbReference>
<feature type="compositionally biased region" description="Polar residues" evidence="5">
    <location>
        <begin position="10"/>
        <end position="24"/>
    </location>
</feature>
<accession>A0AAV4M0E1</accession>
<feature type="region of interest" description="Disordered" evidence="5">
    <location>
        <begin position="158"/>
        <end position="247"/>
    </location>
</feature>
<feature type="region of interest" description="Disordered" evidence="5">
    <location>
        <begin position="1"/>
        <end position="64"/>
    </location>
</feature>
<dbReference type="GO" id="GO:0005634">
    <property type="term" value="C:nucleus"/>
    <property type="evidence" value="ECO:0007669"/>
    <property type="project" value="TreeGrafter"/>
</dbReference>
<dbReference type="Gene3D" id="1.10.10.60">
    <property type="entry name" value="Homeodomain-like"/>
    <property type="match status" value="1"/>
</dbReference>
<keyword evidence="3" id="KW-0862">Zinc</keyword>
<sequence length="1183" mass="129153">MAKHGVEVVTDSSPGSDATVQLSANFDDDADNFSTRQEAPSAQNLPDSPRSWQSASEEAVDSTQFTNPESVAAVSHCVDRGLAFAHEALGDVSLLAMEPDLGSGAEYSKGSGATSAPLGVVGKKLGIIVKGLPIGTNAYKDKAPDDVDLNGLVHAASSDEVDLRTDETASEASHTDEHESTELGTSGSSSASADARSAAGDDFGGEPVEANGSRLSDVHIKETTATELEPNQKRGNDGAGGPEYERFDPPYVHFDVSDGDTEDFESDILDAAEYTTPLARYEDDVSSSSVDVDYAYVDSVHSSDPNYADDDYDYGHGGAAAGGGDAATAGTVSNSVLPSKLGDSAVKSKDSIKRGLFDSDSDADCGEATDGRPDMSSTDAGTNAALGVDVGGSGPTDVVSAKGGDSSAGAGLESGGVAAADVSDSKDRNVFVQGQNESPLFNVDAGNKANVDADSGGSSVIDVDAGKAEVKVTPTTQTSRAESTEQSECNKTASKPEPAFPRRNPTEAVSLDGIGSMLLADTALSEVDGKVLHLIGVEAPSSALPVRDKEVNGYVLSSKGTLANDAAIDRTKEVIVEVAAVESASTDKSRGIGAAVDSDDRQMDEDESPVAGAVVSQVSRRDVELYVGDAEKYRMWSVNPETGDHEFDPGPLAVDFYCNACQRSLPLGTFRIRCVECVDFDLCVPCACRGTERSDHHSDHKYIPIAPNSFKLFGEWTADAELLLLEGISKFGFGNWNQVAEMVNRRSVKNKSAADCENHYNEYYIRSTFSPFPDIGKIRTPINSKRATERLRSFFDFVYKSHREDKPRKRGDYCITDERLHHVELIPPDVRVLATAGIRLKFFHNFNGYNIYRDEFDVEHNNDAESIIKDLEFDPWDTPAEIEFKLRLVEIYNSMLDDRIRRKRILMHRFWYDYPTRETGLQSMNHIEKAAYWRLSPLMRLHTEEEHIRLTRLIVARVEIEKRLRLVGTWFSLGLYSLDDVEKFELQRFPSAHASCRDIELRPTARCLVNTGSVSDMTIYAFSEQMCLKFCHELSLSNEQLEALFTKISKFRTGGQVVINGNLSVVPTWDLCFNNGELEEQNEPPTHLPPLTLQQLPDFHWFPRVVVEEGDAPEFPFVDFRGIHFSSVPSSEIQQSHAFPGVKSCLYVAKFVPLPKVRVRKYAPKRKRLLSINEPTKRGNTRK</sequence>
<protein>
    <submittedName>
        <fullName evidence="10">ADA2-A transcriptional co-activator SAGA component</fullName>
    </submittedName>
</protein>
<dbReference type="GO" id="GO:0008270">
    <property type="term" value="F:zinc ion binding"/>
    <property type="evidence" value="ECO:0007669"/>
    <property type="project" value="UniProtKB-KW"/>
</dbReference>
<dbReference type="PROSITE" id="PS50135">
    <property type="entry name" value="ZF_ZZ_2"/>
    <property type="match status" value="1"/>
</dbReference>
<dbReference type="GO" id="GO:0006357">
    <property type="term" value="P:regulation of transcription by RNA polymerase II"/>
    <property type="evidence" value="ECO:0007669"/>
    <property type="project" value="TreeGrafter"/>
</dbReference>
<dbReference type="GO" id="GO:0003713">
    <property type="term" value="F:transcription coactivator activity"/>
    <property type="evidence" value="ECO:0007669"/>
    <property type="project" value="TreeGrafter"/>
</dbReference>
<feature type="compositionally biased region" description="Basic and acidic residues" evidence="5">
    <location>
        <begin position="216"/>
        <end position="236"/>
    </location>
</feature>
<evidence type="ECO:0000256" key="3">
    <source>
        <dbReference type="ARBA" id="ARBA00022833"/>
    </source>
</evidence>
<dbReference type="InterPro" id="IPR017884">
    <property type="entry name" value="SANT_dom"/>
</dbReference>
<evidence type="ECO:0000256" key="1">
    <source>
        <dbReference type="ARBA" id="ARBA00022723"/>
    </source>
</evidence>
<dbReference type="CDD" id="cd02335">
    <property type="entry name" value="ZZ_ADA2"/>
    <property type="match status" value="1"/>
</dbReference>
<keyword evidence="2 4" id="KW-0863">Zinc-finger</keyword>
<dbReference type="InterPro" id="IPR055141">
    <property type="entry name" value="TADA2A_B-like_dom"/>
</dbReference>
<feature type="domain" description="Myb-like" evidence="6">
    <location>
        <begin position="714"/>
        <end position="764"/>
    </location>
</feature>
<dbReference type="RefSeq" id="XP_067717883.1">
    <property type="nucleotide sequence ID" value="XM_067861782.1"/>
</dbReference>
<dbReference type="InterPro" id="IPR043145">
    <property type="entry name" value="Znf_ZZ_sf"/>
</dbReference>
<dbReference type="InterPro" id="IPR000433">
    <property type="entry name" value="Znf_ZZ"/>
</dbReference>
<keyword evidence="11" id="KW-1185">Reference proteome</keyword>
<name>A0AAV4M0E1_BABCB</name>
<dbReference type="Proteomes" id="UP001497744">
    <property type="component" value="Unassembled WGS sequence"/>
</dbReference>
<dbReference type="Pfam" id="PF22941">
    <property type="entry name" value="TADA2A-like_3rd"/>
    <property type="match status" value="1"/>
</dbReference>
<reference evidence="10 11" key="1">
    <citation type="submission" date="2021-06" db="EMBL/GenBank/DDBJ databases">
        <title>Genome sequence of Babesia caballi.</title>
        <authorList>
            <person name="Yamagishi J."/>
            <person name="Kidaka T."/>
            <person name="Ochi A."/>
        </authorList>
    </citation>
    <scope>NUCLEOTIDE SEQUENCE [LARGE SCALE GENOMIC DNA]</scope>
    <source>
        <strain evidence="10">USDA-D6B2</strain>
    </source>
</reference>
<dbReference type="PROSITE" id="PS51294">
    <property type="entry name" value="HTH_MYB"/>
    <property type="match status" value="1"/>
</dbReference>
<evidence type="ECO:0000313" key="11">
    <source>
        <dbReference type="Proteomes" id="UP001497744"/>
    </source>
</evidence>
<feature type="region of interest" description="Disordered" evidence="5">
    <location>
        <begin position="590"/>
        <end position="611"/>
    </location>
</feature>
<feature type="compositionally biased region" description="Polar residues" evidence="5">
    <location>
        <begin position="32"/>
        <end position="64"/>
    </location>
</feature>
<feature type="compositionally biased region" description="Polar residues" evidence="5">
    <location>
        <begin position="473"/>
        <end position="493"/>
    </location>
</feature>
<keyword evidence="1" id="KW-0479">Metal-binding</keyword>
<gene>
    <name evidence="10" type="ORF">BcabD6B2_52490</name>
</gene>
<evidence type="ECO:0000259" key="8">
    <source>
        <dbReference type="PROSITE" id="PS51293"/>
    </source>
</evidence>
<evidence type="ECO:0000313" key="10">
    <source>
        <dbReference type="EMBL" id="GIX65814.1"/>
    </source>
</evidence>
<dbReference type="Pfam" id="PF00249">
    <property type="entry name" value="Myb_DNA-binding"/>
    <property type="match status" value="1"/>
</dbReference>
<feature type="compositionally biased region" description="Low complexity" evidence="5">
    <location>
        <begin position="400"/>
        <end position="411"/>
    </location>
</feature>
<dbReference type="InterPro" id="IPR017930">
    <property type="entry name" value="Myb_dom"/>
</dbReference>
<dbReference type="AlphaFoldDB" id="A0AAV4M0E1"/>
<dbReference type="GO" id="GO:0006338">
    <property type="term" value="P:chromatin remodeling"/>
    <property type="evidence" value="ECO:0007669"/>
    <property type="project" value="TreeGrafter"/>
</dbReference>
<dbReference type="PROSITE" id="PS51293">
    <property type="entry name" value="SANT"/>
    <property type="match status" value="1"/>
</dbReference>
<feature type="compositionally biased region" description="Low complexity" evidence="5">
    <location>
        <begin position="184"/>
        <end position="201"/>
    </location>
</feature>
<dbReference type="Gene3D" id="3.30.60.90">
    <property type="match status" value="1"/>
</dbReference>
<evidence type="ECO:0000256" key="4">
    <source>
        <dbReference type="PROSITE-ProRule" id="PRU00228"/>
    </source>
</evidence>
<dbReference type="PROSITE" id="PS50090">
    <property type="entry name" value="MYB_LIKE"/>
    <property type="match status" value="1"/>
</dbReference>
<feature type="region of interest" description="Disordered" evidence="5">
    <location>
        <begin position="471"/>
        <end position="506"/>
    </location>
</feature>
<dbReference type="GO" id="GO:0003682">
    <property type="term" value="F:chromatin binding"/>
    <property type="evidence" value="ECO:0007669"/>
    <property type="project" value="TreeGrafter"/>
</dbReference>
<evidence type="ECO:0000256" key="5">
    <source>
        <dbReference type="SAM" id="MobiDB-lite"/>
    </source>
</evidence>
<feature type="region of interest" description="Disordered" evidence="5">
    <location>
        <begin position="356"/>
        <end position="414"/>
    </location>
</feature>
<evidence type="ECO:0000259" key="9">
    <source>
        <dbReference type="PROSITE" id="PS51294"/>
    </source>
</evidence>
<dbReference type="PANTHER" id="PTHR12374:SF20">
    <property type="entry name" value="TRANSCRIPTIONAL ADAPTER 2-ALPHA"/>
    <property type="match status" value="1"/>
</dbReference>
<evidence type="ECO:0000259" key="7">
    <source>
        <dbReference type="PROSITE" id="PS50135"/>
    </source>
</evidence>
<dbReference type="InterPro" id="IPR041983">
    <property type="entry name" value="ADA2-like_ZZ"/>
</dbReference>
<feature type="domain" description="SANT" evidence="8">
    <location>
        <begin position="711"/>
        <end position="768"/>
    </location>
</feature>
<evidence type="ECO:0000256" key="2">
    <source>
        <dbReference type="ARBA" id="ARBA00022771"/>
    </source>
</evidence>
<dbReference type="CDD" id="cd00167">
    <property type="entry name" value="SANT"/>
    <property type="match status" value="1"/>
</dbReference>
<dbReference type="GeneID" id="94197295"/>
<feature type="compositionally biased region" description="Basic and acidic residues" evidence="5">
    <location>
        <begin position="161"/>
        <end position="181"/>
    </location>
</feature>
<organism evidence="10 11">
    <name type="scientific">Babesia caballi</name>
    <dbReference type="NCBI Taxonomy" id="5871"/>
    <lineage>
        <taxon>Eukaryota</taxon>
        <taxon>Sar</taxon>
        <taxon>Alveolata</taxon>
        <taxon>Apicomplexa</taxon>
        <taxon>Aconoidasida</taxon>
        <taxon>Piroplasmida</taxon>
        <taxon>Babesiidae</taxon>
        <taxon>Babesia</taxon>
    </lineage>
</organism>